<sequence>MLSHIAYMKGGKQSTCSYVVKLNSHCVNAELHMVTTIWCCVD</sequence>
<accession>A0A0A9GHE8</accession>
<reference evidence="1" key="2">
    <citation type="journal article" date="2015" name="Data Brief">
        <title>Shoot transcriptome of the giant reed, Arundo donax.</title>
        <authorList>
            <person name="Barrero R.A."/>
            <person name="Guerrero F.D."/>
            <person name="Moolhuijzen P."/>
            <person name="Goolsby J.A."/>
            <person name="Tidwell J."/>
            <person name="Bellgard S.E."/>
            <person name="Bellgard M.I."/>
        </authorList>
    </citation>
    <scope>NUCLEOTIDE SEQUENCE</scope>
    <source>
        <tissue evidence="1">Shoot tissue taken approximately 20 cm above the soil surface</tissue>
    </source>
</reference>
<evidence type="ECO:0000313" key="1">
    <source>
        <dbReference type="EMBL" id="JAE24520.1"/>
    </source>
</evidence>
<reference evidence="1" key="1">
    <citation type="submission" date="2014-09" db="EMBL/GenBank/DDBJ databases">
        <authorList>
            <person name="Magalhaes I.L.F."/>
            <person name="Oliveira U."/>
            <person name="Santos F.R."/>
            <person name="Vidigal T.H.D.A."/>
            <person name="Brescovit A.D."/>
            <person name="Santos A.J."/>
        </authorList>
    </citation>
    <scope>NUCLEOTIDE SEQUENCE</scope>
    <source>
        <tissue evidence="1">Shoot tissue taken approximately 20 cm above the soil surface</tissue>
    </source>
</reference>
<name>A0A0A9GHE8_ARUDO</name>
<protein>
    <submittedName>
        <fullName evidence="1">Uncharacterized protein</fullName>
    </submittedName>
</protein>
<proteinExistence type="predicted"/>
<dbReference type="AlphaFoldDB" id="A0A0A9GHE8"/>
<dbReference type="EMBL" id="GBRH01173376">
    <property type="protein sequence ID" value="JAE24520.1"/>
    <property type="molecule type" value="Transcribed_RNA"/>
</dbReference>
<organism evidence="1">
    <name type="scientific">Arundo donax</name>
    <name type="common">Giant reed</name>
    <name type="synonym">Donax arundinaceus</name>
    <dbReference type="NCBI Taxonomy" id="35708"/>
    <lineage>
        <taxon>Eukaryota</taxon>
        <taxon>Viridiplantae</taxon>
        <taxon>Streptophyta</taxon>
        <taxon>Embryophyta</taxon>
        <taxon>Tracheophyta</taxon>
        <taxon>Spermatophyta</taxon>
        <taxon>Magnoliopsida</taxon>
        <taxon>Liliopsida</taxon>
        <taxon>Poales</taxon>
        <taxon>Poaceae</taxon>
        <taxon>PACMAD clade</taxon>
        <taxon>Arundinoideae</taxon>
        <taxon>Arundineae</taxon>
        <taxon>Arundo</taxon>
    </lineage>
</organism>